<dbReference type="Gene3D" id="1.10.10.10">
    <property type="entry name" value="Winged helix-like DNA-binding domain superfamily/Winged helix DNA-binding domain"/>
    <property type="match status" value="1"/>
</dbReference>
<evidence type="ECO:0000256" key="2">
    <source>
        <dbReference type="ARBA" id="ARBA00023125"/>
    </source>
</evidence>
<dbReference type="EMBL" id="JAAGPU010000026">
    <property type="protein sequence ID" value="NEU05813.1"/>
    <property type="molecule type" value="Genomic_DNA"/>
</dbReference>
<keyword evidence="2" id="KW-0238">DNA-binding</keyword>
<dbReference type="Pfam" id="PF01638">
    <property type="entry name" value="HxlR"/>
    <property type="match status" value="1"/>
</dbReference>
<evidence type="ECO:0000256" key="3">
    <source>
        <dbReference type="ARBA" id="ARBA00023163"/>
    </source>
</evidence>
<accession>A0A6M0H736</accession>
<dbReference type="GO" id="GO:0003677">
    <property type="term" value="F:DNA binding"/>
    <property type="evidence" value="ECO:0007669"/>
    <property type="project" value="UniProtKB-KW"/>
</dbReference>
<dbReference type="PANTHER" id="PTHR33204:SF29">
    <property type="entry name" value="TRANSCRIPTIONAL REGULATOR"/>
    <property type="match status" value="1"/>
</dbReference>
<organism evidence="5 6">
    <name type="scientific">Clostridium senegalense</name>
    <dbReference type="NCBI Taxonomy" id="1465809"/>
    <lineage>
        <taxon>Bacteria</taxon>
        <taxon>Bacillati</taxon>
        <taxon>Bacillota</taxon>
        <taxon>Clostridia</taxon>
        <taxon>Eubacteriales</taxon>
        <taxon>Clostridiaceae</taxon>
        <taxon>Clostridium</taxon>
    </lineage>
</organism>
<dbReference type="PANTHER" id="PTHR33204">
    <property type="entry name" value="TRANSCRIPTIONAL REGULATOR, MARR FAMILY"/>
    <property type="match status" value="1"/>
</dbReference>
<dbReference type="InterPro" id="IPR036388">
    <property type="entry name" value="WH-like_DNA-bd_sf"/>
</dbReference>
<dbReference type="SUPFAM" id="SSF46785">
    <property type="entry name" value="Winged helix' DNA-binding domain"/>
    <property type="match status" value="1"/>
</dbReference>
<keyword evidence="1" id="KW-0805">Transcription regulation</keyword>
<reference evidence="5 6" key="1">
    <citation type="submission" date="2020-02" db="EMBL/GenBank/DDBJ databases">
        <title>Genome assembly of a novel Clostridium senegalense strain.</title>
        <authorList>
            <person name="Gupta T.B."/>
            <person name="Jauregui R."/>
            <person name="Maclean P."/>
            <person name="Nawarathana A."/>
            <person name="Brightwell G."/>
        </authorList>
    </citation>
    <scope>NUCLEOTIDE SEQUENCE [LARGE SCALE GENOMIC DNA]</scope>
    <source>
        <strain evidence="5 6">AGRFS4</strain>
    </source>
</reference>
<gene>
    <name evidence="5" type="ORF">G3M99_13335</name>
</gene>
<feature type="domain" description="HTH hxlR-type" evidence="4">
    <location>
        <begin position="8"/>
        <end position="107"/>
    </location>
</feature>
<dbReference type="InterPro" id="IPR002577">
    <property type="entry name" value="HTH_HxlR"/>
</dbReference>
<evidence type="ECO:0000313" key="6">
    <source>
        <dbReference type="Proteomes" id="UP000481872"/>
    </source>
</evidence>
<comment type="caution">
    <text evidence="5">The sequence shown here is derived from an EMBL/GenBank/DDBJ whole genome shotgun (WGS) entry which is preliminary data.</text>
</comment>
<dbReference type="Proteomes" id="UP000481872">
    <property type="component" value="Unassembled WGS sequence"/>
</dbReference>
<proteinExistence type="predicted"/>
<keyword evidence="3" id="KW-0804">Transcription</keyword>
<protein>
    <submittedName>
        <fullName evidence="5">Helix-turn-helix transcriptional regulator</fullName>
    </submittedName>
</protein>
<dbReference type="InterPro" id="IPR036390">
    <property type="entry name" value="WH_DNA-bd_sf"/>
</dbReference>
<evidence type="ECO:0000259" key="4">
    <source>
        <dbReference type="PROSITE" id="PS51118"/>
    </source>
</evidence>
<keyword evidence="6" id="KW-1185">Reference proteome</keyword>
<dbReference type="AlphaFoldDB" id="A0A6M0H736"/>
<name>A0A6M0H736_9CLOT</name>
<evidence type="ECO:0000313" key="5">
    <source>
        <dbReference type="EMBL" id="NEU05813.1"/>
    </source>
</evidence>
<evidence type="ECO:0000256" key="1">
    <source>
        <dbReference type="ARBA" id="ARBA00023015"/>
    </source>
</evidence>
<dbReference type="RefSeq" id="WP_061996177.1">
    <property type="nucleotide sequence ID" value="NZ_JAAGPU010000026.1"/>
</dbReference>
<dbReference type="PROSITE" id="PS51118">
    <property type="entry name" value="HTH_HXLR"/>
    <property type="match status" value="1"/>
</dbReference>
<sequence length="115" mass="13237">MNKIKVVCEMEITLNVIGGKWKPLILHLLIYEGTKRFGEIKNFIGNISHKTLTNQLRELETDGLITRTVYPIVPPKVEYSITEKGTSLSNILEEMCKWGEENLTEKYELINPLCE</sequence>